<evidence type="ECO:0000313" key="1">
    <source>
        <dbReference type="EMBL" id="CAC5341929.1"/>
    </source>
</evidence>
<gene>
    <name evidence="1" type="ORF">PLAN_150043</name>
</gene>
<dbReference type="Proteomes" id="UP000196521">
    <property type="component" value="Unassembled WGS sequence"/>
</dbReference>
<accession>A0A6J7ZIR3</accession>
<dbReference type="EMBL" id="CZCZ02000010">
    <property type="protein sequence ID" value="CAC5341929.1"/>
    <property type="molecule type" value="Genomic_DNA"/>
</dbReference>
<sequence length="71" mass="8262">MNRERDIVYIKHILECIDRIKDYTENGKDSFMNESLQKPGFSERLSVGNNKFMQKPGFYIACGLSRIIESS</sequence>
<reference evidence="1" key="1">
    <citation type="submission" date="2020-05" db="EMBL/GenBank/DDBJ databases">
        <authorList>
            <consortium name="Genoscope - CEA"/>
            <person name="William W."/>
        </authorList>
    </citation>
    <scope>NUCLEOTIDE SEQUENCE [LARGE SCALE GENOMIC DNA]</scope>
    <source>
        <strain evidence="1">PCC 7821</strain>
    </source>
</reference>
<keyword evidence="2" id="KW-1185">Reference proteome</keyword>
<protein>
    <submittedName>
        <fullName evidence="1">Uncharacterized protein</fullName>
    </submittedName>
</protein>
<name>A0A6J7ZIR3_PLARU</name>
<organism evidence="1 2">
    <name type="scientific">Planktothrix rubescens CCAP 1459/22</name>
    <dbReference type="NCBI Taxonomy" id="329571"/>
    <lineage>
        <taxon>Bacteria</taxon>
        <taxon>Bacillati</taxon>
        <taxon>Cyanobacteriota</taxon>
        <taxon>Cyanophyceae</taxon>
        <taxon>Oscillatoriophycideae</taxon>
        <taxon>Oscillatoriales</taxon>
        <taxon>Microcoleaceae</taxon>
        <taxon>Planktothrix</taxon>
    </lineage>
</organism>
<dbReference type="RefSeq" id="WP_040957551.1">
    <property type="nucleotide sequence ID" value="NZ_LR812491.1"/>
</dbReference>
<evidence type="ECO:0000313" key="2">
    <source>
        <dbReference type="Proteomes" id="UP000196521"/>
    </source>
</evidence>
<proteinExistence type="predicted"/>
<dbReference type="AlphaFoldDB" id="A0A6J7ZIR3"/>
<comment type="caution">
    <text evidence="1">The sequence shown here is derived from an EMBL/GenBank/DDBJ whole genome shotgun (WGS) entry which is preliminary data.</text>
</comment>